<dbReference type="GO" id="GO:0005737">
    <property type="term" value="C:cytoplasm"/>
    <property type="evidence" value="ECO:0007669"/>
    <property type="project" value="TreeGrafter"/>
</dbReference>
<dbReference type="InterPro" id="IPR038586">
    <property type="entry name" value="Tctex-1-like_sf"/>
</dbReference>
<accession>A0A8S3Q6K7</accession>
<dbReference type="GO" id="GO:0005868">
    <property type="term" value="C:cytoplasmic dynein complex"/>
    <property type="evidence" value="ECO:0007669"/>
    <property type="project" value="TreeGrafter"/>
</dbReference>
<dbReference type="GO" id="GO:0045505">
    <property type="term" value="F:dynein intermediate chain binding"/>
    <property type="evidence" value="ECO:0007669"/>
    <property type="project" value="TreeGrafter"/>
</dbReference>
<dbReference type="Gene3D" id="3.30.1140.40">
    <property type="entry name" value="Tctex-1"/>
    <property type="match status" value="1"/>
</dbReference>
<sequence length="195" mass="22206">MSDLWSKTNFLLKYKIVKPETLDNDRRSIKGSQAAERKQGSVSSLSSSDVYKVHKVGSMSTVSFMDDPGHDDHYRPAMKFENSYQMTPGRKFPSGKVKNIIKDVLEGYLAEEKYEPELCKQMSKTISEVIKARVKELMIPRFKIICIVDIGQSNNQALLMGSRCLWDSANDTYSSAEFRNNSLFAIAQVYGVYYE</sequence>
<reference evidence="2" key="1">
    <citation type="submission" date="2021-03" db="EMBL/GenBank/DDBJ databases">
        <authorList>
            <person name="Bekaert M."/>
        </authorList>
    </citation>
    <scope>NUCLEOTIDE SEQUENCE</scope>
</reference>
<dbReference type="CDD" id="cd21458">
    <property type="entry name" value="DLC-like_TCTEX1D1"/>
    <property type="match status" value="1"/>
</dbReference>
<dbReference type="EMBL" id="CAJPWZ010000355">
    <property type="protein sequence ID" value="CAG2191161.1"/>
    <property type="molecule type" value="Genomic_DNA"/>
</dbReference>
<dbReference type="AlphaFoldDB" id="A0A8S3Q6K7"/>
<name>A0A8S3Q6K7_MYTED</name>
<gene>
    <name evidence="2" type="ORF">MEDL_6390</name>
</gene>
<evidence type="ECO:0000313" key="2">
    <source>
        <dbReference type="EMBL" id="CAG2191161.1"/>
    </source>
</evidence>
<dbReference type="Pfam" id="PF03645">
    <property type="entry name" value="Tctex-1"/>
    <property type="match status" value="1"/>
</dbReference>
<evidence type="ECO:0000256" key="1">
    <source>
        <dbReference type="ARBA" id="ARBA00005361"/>
    </source>
</evidence>
<dbReference type="PANTHER" id="PTHR21255">
    <property type="entry name" value="T-COMPLEX-ASSOCIATED-TESTIS-EXPRESSED 1/ DYNEIN LIGHT CHAIN"/>
    <property type="match status" value="1"/>
</dbReference>
<proteinExistence type="inferred from homology"/>
<comment type="caution">
    <text evidence="2">The sequence shown here is derived from an EMBL/GenBank/DDBJ whole genome shotgun (WGS) entry which is preliminary data.</text>
</comment>
<dbReference type="InterPro" id="IPR005334">
    <property type="entry name" value="Tctex-1-like"/>
</dbReference>
<keyword evidence="3" id="KW-1185">Reference proteome</keyword>
<evidence type="ECO:0000313" key="3">
    <source>
        <dbReference type="Proteomes" id="UP000683360"/>
    </source>
</evidence>
<dbReference type="OrthoDB" id="10248487at2759"/>
<dbReference type="PANTHER" id="PTHR21255:SF65">
    <property type="entry name" value="TCTEX1 DOMAIN-CONTAINING PROTEIN 2"/>
    <property type="match status" value="1"/>
</dbReference>
<dbReference type="GO" id="GO:0007018">
    <property type="term" value="P:microtubule-based movement"/>
    <property type="evidence" value="ECO:0007669"/>
    <property type="project" value="TreeGrafter"/>
</dbReference>
<protein>
    <submittedName>
        <fullName evidence="2">Tctex1 domain-containing protein 1-A,Tctex1 domain-containing protein 1,Tctex1 domain-containing protein 1-B</fullName>
    </submittedName>
</protein>
<organism evidence="2 3">
    <name type="scientific">Mytilus edulis</name>
    <name type="common">Blue mussel</name>
    <dbReference type="NCBI Taxonomy" id="6550"/>
    <lineage>
        <taxon>Eukaryota</taxon>
        <taxon>Metazoa</taxon>
        <taxon>Spiralia</taxon>
        <taxon>Lophotrochozoa</taxon>
        <taxon>Mollusca</taxon>
        <taxon>Bivalvia</taxon>
        <taxon>Autobranchia</taxon>
        <taxon>Pteriomorphia</taxon>
        <taxon>Mytilida</taxon>
        <taxon>Mytiloidea</taxon>
        <taxon>Mytilidae</taxon>
        <taxon>Mytilinae</taxon>
        <taxon>Mytilus</taxon>
    </lineage>
</organism>
<comment type="similarity">
    <text evidence="1">Belongs to the dynein light chain Tctex-type family.</text>
</comment>
<dbReference type="Proteomes" id="UP000683360">
    <property type="component" value="Unassembled WGS sequence"/>
</dbReference>